<accession>D3ASC6</accession>
<proteinExistence type="predicted"/>
<evidence type="ECO:0000256" key="1">
    <source>
        <dbReference type="SAM" id="Phobius"/>
    </source>
</evidence>
<keyword evidence="1" id="KW-0472">Membrane</keyword>
<sequence>MSIRCAAPGKKRMYIHAMILFSAELMACFLEMITERCHGREDESL</sequence>
<feature type="transmembrane region" description="Helical" evidence="1">
    <location>
        <begin position="12"/>
        <end position="33"/>
    </location>
</feature>
<protein>
    <submittedName>
        <fullName evidence="2">Uncharacterized protein</fullName>
    </submittedName>
</protein>
<keyword evidence="1" id="KW-1133">Transmembrane helix</keyword>
<name>D3ASC6_9FIRM</name>
<dbReference type="HOGENOM" id="CLU_3200744_0_0_9"/>
<dbReference type="EMBL" id="ACIO01000784">
    <property type="protein sequence ID" value="EFC95281.1"/>
    <property type="molecule type" value="Genomic_DNA"/>
</dbReference>
<dbReference type="Proteomes" id="UP000004968">
    <property type="component" value="Unassembled WGS sequence"/>
</dbReference>
<keyword evidence="1" id="KW-0812">Transmembrane</keyword>
<dbReference type="AlphaFoldDB" id="D3ASC6"/>
<evidence type="ECO:0000313" key="2">
    <source>
        <dbReference type="EMBL" id="EFC95281.1"/>
    </source>
</evidence>
<gene>
    <name evidence="2" type="ORF">CLOSTHATH_06534</name>
</gene>
<evidence type="ECO:0000313" key="3">
    <source>
        <dbReference type="Proteomes" id="UP000004968"/>
    </source>
</evidence>
<comment type="caution">
    <text evidence="2">The sequence shown here is derived from an EMBL/GenBank/DDBJ whole genome shotgun (WGS) entry which is preliminary data.</text>
</comment>
<reference evidence="2 3" key="1">
    <citation type="submission" date="2010-01" db="EMBL/GenBank/DDBJ databases">
        <authorList>
            <person name="Weinstock G."/>
            <person name="Sodergren E."/>
            <person name="Clifton S."/>
            <person name="Fulton L."/>
            <person name="Fulton B."/>
            <person name="Courtney L."/>
            <person name="Fronick C."/>
            <person name="Harrison M."/>
            <person name="Strong C."/>
            <person name="Farmer C."/>
            <person name="Delahaunty K."/>
            <person name="Markovic C."/>
            <person name="Hall O."/>
            <person name="Minx P."/>
            <person name="Tomlinson C."/>
            <person name="Mitreva M."/>
            <person name="Nelson J."/>
            <person name="Hou S."/>
            <person name="Wollam A."/>
            <person name="Pepin K.H."/>
            <person name="Johnson M."/>
            <person name="Bhonagiri V."/>
            <person name="Nash W.E."/>
            <person name="Warren W."/>
            <person name="Chinwalla A."/>
            <person name="Mardis E.R."/>
            <person name="Wilson R.K."/>
        </authorList>
    </citation>
    <scope>NUCLEOTIDE SEQUENCE [LARGE SCALE GENOMIC DNA]</scope>
    <source>
        <strain evidence="2 3">DSM 13479</strain>
    </source>
</reference>
<organism evidence="2 3">
    <name type="scientific">Hungatella hathewayi DSM 13479</name>
    <dbReference type="NCBI Taxonomy" id="566550"/>
    <lineage>
        <taxon>Bacteria</taxon>
        <taxon>Bacillati</taxon>
        <taxon>Bacillota</taxon>
        <taxon>Clostridia</taxon>
        <taxon>Lachnospirales</taxon>
        <taxon>Lachnospiraceae</taxon>
        <taxon>Hungatella</taxon>
    </lineage>
</organism>